<feature type="compositionally biased region" description="Basic and acidic residues" evidence="1">
    <location>
        <begin position="838"/>
        <end position="865"/>
    </location>
</feature>
<feature type="region of interest" description="Disordered" evidence="1">
    <location>
        <begin position="990"/>
        <end position="1062"/>
    </location>
</feature>
<reference evidence="2 3" key="1">
    <citation type="journal article" date="2018" name="Mol. Biol. Evol.">
        <title>Broad Genomic Sampling Reveals a Smut Pathogenic Ancestry of the Fungal Clade Ustilaginomycotina.</title>
        <authorList>
            <person name="Kijpornyongpan T."/>
            <person name="Mondo S.J."/>
            <person name="Barry K."/>
            <person name="Sandor L."/>
            <person name="Lee J."/>
            <person name="Lipzen A."/>
            <person name="Pangilinan J."/>
            <person name="LaButti K."/>
            <person name="Hainaut M."/>
            <person name="Henrissat B."/>
            <person name="Grigoriev I.V."/>
            <person name="Spatafora J.W."/>
            <person name="Aime M.C."/>
        </authorList>
    </citation>
    <scope>NUCLEOTIDE SEQUENCE [LARGE SCALE GENOMIC DNA]</scope>
    <source>
        <strain evidence="2 3">MCA 5214</strain>
    </source>
</reference>
<dbReference type="AlphaFoldDB" id="A0A316UXY4"/>
<feature type="compositionally biased region" description="Polar residues" evidence="1">
    <location>
        <begin position="19"/>
        <end position="28"/>
    </location>
</feature>
<proteinExistence type="predicted"/>
<feature type="compositionally biased region" description="Low complexity" evidence="1">
    <location>
        <begin position="561"/>
        <end position="584"/>
    </location>
</feature>
<sequence length="1231" mass="135242">MPNFAQRIRGRRATDGQERPQSCLTVATTRPGRAATTSDSDPSAPAAAHMDGAGFHVPPTSIGQAQAGPAISPSTTTSCSRLRRLSSFSTWLRPDARRKSSAELTEWSDDALHKDPKHIHLEVNKAVHDDGIYRPGDTITGTVRVVSQSRDHWKLGMVDVRLLGHYKRHFCNLRPQSQDVVREDTSYEAYTLHNGIDFLRHRGICFKSQCASLEQIDWSESLDPPGTAWQETFPFTTQIPSSVTKYAFTRRARQRNMDSTRRQGGEDVPLDLPPTITTQEMPAASSSGLLKYAANMHSPFRTPREATICYEIRATVRWLPTKAMPCGIPISHNDQTATSIIVVQPSEPVPVWPPPAAPEGPPPVLLERTCSYNAYEDVANVKEIDPRRRLPQESQPFRLPWDAKTFCLAAPPVVRRLRPTAARRRVARGLTNFYDGRPEGAAYMSLTTGAHTSFTTGEWYPFSFGINLPHFAGLFVDGNLRMNVLKSVSTQGPGGEIVILPPTLMASLDWGSAVKLKLKHRKPGSFAFSERRAFEHYWEGSFVIDRYMKKHDAKKQNEQRGFPFFSRSSGSSSPSTKSAFSRSTPTTSPLRCSPAEEAPAATPQSPQHRTEPTTKFKDLRVRYDLLIQVDTQMPKILPPHAESGLAYTPSGLLFRINDFAIANRGSQQPGVPSYADSIDRDGLPPGYWLWRDQDPHHDPDAVPAAAPDVPPRNRSPGDDAEGPSNESALASNDAYPNDDALSANSAAPNHGAPPSNVPPTSPPVADGPITPITTTLVDVLRSQPKRQGSYSSHDLPVYKKKVASSVEQLDAHSPQAIIEKIRAVVKRPCYLERARHEEQKRADMRELMAGRDPVAARERENDRQEQRRRRVREREAQARAERRSFAWRRSLGDLTIRLSPWQLSTRHNRSESRGIAPQIQEATTSSTAALSSGPDASANASDQERPPVNRCKSASVASIQQNQHHTSQIPTTTTAAALIQVSEETAAIADNRYSRGSNSERDTESIDPREISTSGEVWTDTDSITGREERRPLLAHSSSEEGSVPSSAARTPEMGPISSSSPLSEILSSQYYLPTVAGSTSIRSTESNSSQSYSQGHVQAQAIILDLSLSAHPKIATPVLPDRQAPLLPESLSTSTMASLADGQTMLPAIASFPAPPNTLPAQGPERIIVTEPSERSALDQMLVRSGSGAQAVETEVWARGTSGPASFMREEEEGERGRGRRRARLLHAPI</sequence>
<feature type="region of interest" description="Disordered" evidence="1">
    <location>
        <begin position="558"/>
        <end position="615"/>
    </location>
</feature>
<feature type="compositionally biased region" description="Basic and acidic residues" evidence="1">
    <location>
        <begin position="998"/>
        <end position="1010"/>
    </location>
</feature>
<protein>
    <submittedName>
        <fullName evidence="2">Uncharacterized protein</fullName>
    </submittedName>
</protein>
<keyword evidence="3" id="KW-1185">Reference proteome</keyword>
<name>A0A316UXY4_9BASI</name>
<feature type="region of interest" description="Disordered" evidence="1">
    <location>
        <begin position="1"/>
        <end position="78"/>
    </location>
</feature>
<accession>A0A316UXY4</accession>
<feature type="region of interest" description="Disordered" evidence="1">
    <location>
        <begin position="1201"/>
        <end position="1231"/>
    </location>
</feature>
<feature type="compositionally biased region" description="Basic residues" evidence="1">
    <location>
        <begin position="1219"/>
        <end position="1231"/>
    </location>
</feature>
<feature type="compositionally biased region" description="Low complexity" evidence="1">
    <location>
        <begin position="922"/>
        <end position="932"/>
    </location>
</feature>
<evidence type="ECO:0000256" key="1">
    <source>
        <dbReference type="SAM" id="MobiDB-lite"/>
    </source>
</evidence>
<dbReference type="RefSeq" id="XP_025362617.1">
    <property type="nucleotide sequence ID" value="XM_025509152.1"/>
</dbReference>
<evidence type="ECO:0000313" key="3">
    <source>
        <dbReference type="Proteomes" id="UP000245884"/>
    </source>
</evidence>
<dbReference type="Proteomes" id="UP000245884">
    <property type="component" value="Unassembled WGS sequence"/>
</dbReference>
<gene>
    <name evidence="2" type="ORF">BDZ90DRAFT_279145</name>
</gene>
<feature type="region of interest" description="Disordered" evidence="1">
    <location>
        <begin position="838"/>
        <end position="873"/>
    </location>
</feature>
<feature type="region of interest" description="Disordered" evidence="1">
    <location>
        <begin position="905"/>
        <end position="970"/>
    </location>
</feature>
<feature type="region of interest" description="Disordered" evidence="1">
    <location>
        <begin position="685"/>
        <end position="770"/>
    </location>
</feature>
<feature type="compositionally biased region" description="Basic and acidic residues" evidence="1">
    <location>
        <begin position="255"/>
        <end position="265"/>
    </location>
</feature>
<feature type="compositionally biased region" description="Low complexity" evidence="1">
    <location>
        <begin position="34"/>
        <end position="48"/>
    </location>
</feature>
<organism evidence="2 3">
    <name type="scientific">Jaminaea rosea</name>
    <dbReference type="NCBI Taxonomy" id="1569628"/>
    <lineage>
        <taxon>Eukaryota</taxon>
        <taxon>Fungi</taxon>
        <taxon>Dikarya</taxon>
        <taxon>Basidiomycota</taxon>
        <taxon>Ustilaginomycotina</taxon>
        <taxon>Exobasidiomycetes</taxon>
        <taxon>Microstromatales</taxon>
        <taxon>Microstromatales incertae sedis</taxon>
        <taxon>Jaminaea</taxon>
    </lineage>
</organism>
<feature type="compositionally biased region" description="Basic and acidic residues" evidence="1">
    <location>
        <begin position="691"/>
        <end position="700"/>
    </location>
</feature>
<dbReference type="GeneID" id="37030975"/>
<feature type="compositionally biased region" description="Polar residues" evidence="1">
    <location>
        <begin position="955"/>
        <end position="970"/>
    </location>
</feature>
<feature type="compositionally biased region" description="Polar residues" evidence="1">
    <location>
        <begin position="1011"/>
        <end position="1024"/>
    </location>
</feature>
<dbReference type="EMBL" id="KZ819666">
    <property type="protein sequence ID" value="PWN28005.1"/>
    <property type="molecule type" value="Genomic_DNA"/>
</dbReference>
<feature type="region of interest" description="Disordered" evidence="1">
    <location>
        <begin position="251"/>
        <end position="271"/>
    </location>
</feature>
<evidence type="ECO:0000313" key="2">
    <source>
        <dbReference type="EMBL" id="PWN28005.1"/>
    </source>
</evidence>